<protein>
    <recommendedName>
        <fullName evidence="4">SMODS and SLOG-associating 2TM effector domain-containing protein</fullName>
    </recommendedName>
</protein>
<gene>
    <name evidence="2" type="ORF">KJ970_04025</name>
</gene>
<feature type="transmembrane region" description="Helical" evidence="1">
    <location>
        <begin position="255"/>
        <end position="273"/>
    </location>
</feature>
<keyword evidence="1" id="KW-1133">Transmembrane helix</keyword>
<dbReference type="EMBL" id="JAHJDP010000023">
    <property type="protein sequence ID" value="MBU2690071.1"/>
    <property type="molecule type" value="Genomic_DNA"/>
</dbReference>
<feature type="transmembrane region" description="Helical" evidence="1">
    <location>
        <begin position="436"/>
        <end position="458"/>
    </location>
</feature>
<evidence type="ECO:0008006" key="4">
    <source>
        <dbReference type="Google" id="ProtNLM"/>
    </source>
</evidence>
<proteinExistence type="predicted"/>
<evidence type="ECO:0000313" key="3">
    <source>
        <dbReference type="Proteomes" id="UP000777784"/>
    </source>
</evidence>
<comment type="caution">
    <text evidence="2">The sequence shown here is derived from an EMBL/GenBank/DDBJ whole genome shotgun (WGS) entry which is preliminary data.</text>
</comment>
<feature type="transmembrane region" description="Helical" evidence="1">
    <location>
        <begin position="279"/>
        <end position="296"/>
    </location>
</feature>
<keyword evidence="1" id="KW-0812">Transmembrane</keyword>
<accession>A0A948W5Y8</accession>
<dbReference type="SUPFAM" id="SSF102405">
    <property type="entry name" value="MCP/YpsA-like"/>
    <property type="match status" value="1"/>
</dbReference>
<reference evidence="2" key="1">
    <citation type="submission" date="2021-05" db="EMBL/GenBank/DDBJ databases">
        <title>Energy efficiency and biological interactions define the core microbiome of deep oligotrophic groundwater.</title>
        <authorList>
            <person name="Mehrshad M."/>
            <person name="Lopez-Fernandez M."/>
            <person name="Bell E."/>
            <person name="Bernier-Latmani R."/>
            <person name="Bertilsson S."/>
            <person name="Dopson M."/>
        </authorList>
    </citation>
    <scope>NUCLEOTIDE SEQUENCE</scope>
    <source>
        <strain evidence="2">Modern_marine.mb.64</strain>
    </source>
</reference>
<name>A0A948W5Y8_UNCEI</name>
<dbReference type="AlphaFoldDB" id="A0A948W5Y8"/>
<evidence type="ECO:0000313" key="2">
    <source>
        <dbReference type="EMBL" id="MBU2690071.1"/>
    </source>
</evidence>
<evidence type="ECO:0000256" key="1">
    <source>
        <dbReference type="SAM" id="Phobius"/>
    </source>
</evidence>
<dbReference type="Proteomes" id="UP000777784">
    <property type="component" value="Unassembled WGS sequence"/>
</dbReference>
<sequence>MTGHRILPNPAAAALAVQKAVKEIIAEYLQNKKPSSPVFILSSLAEGADRIATRELLRHPNSELHAILPLEIDDYMTDFKSADSQKEFADLIALAGKTVILPSQKDRSRAYEAAGHHVVDTCDLLIAVWDGQPARGRGGTADIVAYARRKNRPIVWIHSEHPGQIIREPIPPRCKVDWAPIEEERLRRHEVEEKQKLESTLEKSLALAAGNTTPEAAALLKERLRRILEYFIPTYVKADQSAIFYQARHRNATRAVFLLAASAVIIVSAQFIFHLPHLLVLGEVLAIATILTLFYWSNWKGWHRHWVDCRLLAEWIRCGIFVDFLRDDDSDQEGRQWTSEWIINSWCIDHFQDLRMHQQKLKALTEDSLPVLKDFFRTAWLNDQRVFHERTAAREIKRHNRISRASEACFWMTFIAAILHLLPHSLYPGLHAYHQSIARILTFLVIALPAAGSAFAGLRSHFQYKKLSRRSGMMAFRLEKLDHQLDRMNSLEELKGKVLTAESLMLHENTDWHVTIGSNPPEKLA</sequence>
<dbReference type="Gene3D" id="3.40.50.450">
    <property type="match status" value="1"/>
</dbReference>
<organism evidence="2 3">
    <name type="scientific">Eiseniibacteriota bacterium</name>
    <dbReference type="NCBI Taxonomy" id="2212470"/>
    <lineage>
        <taxon>Bacteria</taxon>
        <taxon>Candidatus Eiseniibacteriota</taxon>
    </lineage>
</organism>
<keyword evidence="1" id="KW-0472">Membrane</keyword>
<feature type="transmembrane region" description="Helical" evidence="1">
    <location>
        <begin position="408"/>
        <end position="430"/>
    </location>
</feature>